<protein>
    <submittedName>
        <fullName evidence="1">Uncharacterized protein</fullName>
    </submittedName>
</protein>
<proteinExistence type="predicted"/>
<dbReference type="Proteomes" id="UP001165960">
    <property type="component" value="Unassembled WGS sequence"/>
</dbReference>
<sequence length="85" mass="9819">MLNCTKRKKRIKIYTYGTEGIRRCHTREQEKYLPLCTYDPQQQDIMFIASPPNKVIRHPRIEPSLVPPAKVKACLAQTNPGVLQP</sequence>
<name>A0ACC2SHE3_9FUNG</name>
<comment type="caution">
    <text evidence="1">The sequence shown here is derived from an EMBL/GenBank/DDBJ whole genome shotgun (WGS) entry which is preliminary data.</text>
</comment>
<accession>A0ACC2SHE3</accession>
<evidence type="ECO:0000313" key="2">
    <source>
        <dbReference type="Proteomes" id="UP001165960"/>
    </source>
</evidence>
<reference evidence="1" key="1">
    <citation type="submission" date="2022-04" db="EMBL/GenBank/DDBJ databases">
        <title>Genome of the entomopathogenic fungus Entomophthora muscae.</title>
        <authorList>
            <person name="Elya C."/>
            <person name="Lovett B.R."/>
            <person name="Lee E."/>
            <person name="Macias A.M."/>
            <person name="Hajek A.E."/>
            <person name="De Bivort B.L."/>
            <person name="Kasson M.T."/>
            <person name="De Fine Licht H.H."/>
            <person name="Stajich J.E."/>
        </authorList>
    </citation>
    <scope>NUCLEOTIDE SEQUENCE</scope>
    <source>
        <strain evidence="1">Berkeley</strain>
    </source>
</reference>
<keyword evidence="2" id="KW-1185">Reference proteome</keyword>
<evidence type="ECO:0000313" key="1">
    <source>
        <dbReference type="EMBL" id="KAJ9061694.1"/>
    </source>
</evidence>
<dbReference type="EMBL" id="QTSX02005048">
    <property type="protein sequence ID" value="KAJ9061694.1"/>
    <property type="molecule type" value="Genomic_DNA"/>
</dbReference>
<organism evidence="1 2">
    <name type="scientific">Entomophthora muscae</name>
    <dbReference type="NCBI Taxonomy" id="34485"/>
    <lineage>
        <taxon>Eukaryota</taxon>
        <taxon>Fungi</taxon>
        <taxon>Fungi incertae sedis</taxon>
        <taxon>Zoopagomycota</taxon>
        <taxon>Entomophthoromycotina</taxon>
        <taxon>Entomophthoromycetes</taxon>
        <taxon>Entomophthorales</taxon>
        <taxon>Entomophthoraceae</taxon>
        <taxon>Entomophthora</taxon>
    </lineage>
</organism>
<gene>
    <name evidence="1" type="ORF">DSO57_1018113</name>
</gene>